<keyword evidence="3 7" id="KW-0479">Metal-binding</keyword>
<organism evidence="8 9">
    <name type="scientific">Patulibacter medicamentivorans</name>
    <dbReference type="NCBI Taxonomy" id="1097667"/>
    <lineage>
        <taxon>Bacteria</taxon>
        <taxon>Bacillati</taxon>
        <taxon>Actinomycetota</taxon>
        <taxon>Thermoleophilia</taxon>
        <taxon>Solirubrobacterales</taxon>
        <taxon>Patulibacteraceae</taxon>
        <taxon>Patulibacter</taxon>
    </lineage>
</organism>
<protein>
    <submittedName>
        <fullName evidence="8">Putative cytochrome P450 hydroxylase</fullName>
    </submittedName>
</protein>
<sequence>MGRQQPTTTATAPVVLPLGREGLFDPPAALAALAAAGAVRRLHYADGQVGWLVTSYDAARRVVADRRLAVVMAQPVGDSATQATFDEAIGGLDDGFVSLKEPPDHTRLRRAVAARFTPGRVAERRARIEAIVADLLDAIERSGPPADLRPAFALAIPSRVICELLGVPASDEHRFLHPTEVMLDSAATPERTAAAFRDFADYVREVVARKHADPRDDLLTDLAHGDDLDDRELAGMAMELFITGHETTANAIALGTLALLRDRDAWRSLCADPALIEEWSEELLRHLSIVEQSFTRVASEDVELDGVTIRAGERVTVSLLTANRDPARFAEPDELRPDRGARGHLAFGHGIHKCLGQHLARVELQVALAGLARRFPTLRLAEPVERLPLESADVGVYRALALPVSW</sequence>
<evidence type="ECO:0000256" key="3">
    <source>
        <dbReference type="ARBA" id="ARBA00022723"/>
    </source>
</evidence>
<dbReference type="RefSeq" id="WP_007570153.1">
    <property type="nucleotide sequence ID" value="NZ_AGUD01000011.1"/>
</dbReference>
<dbReference type="CDD" id="cd11030">
    <property type="entry name" value="CYP105-like"/>
    <property type="match status" value="1"/>
</dbReference>
<evidence type="ECO:0000256" key="2">
    <source>
        <dbReference type="ARBA" id="ARBA00022617"/>
    </source>
</evidence>
<gene>
    <name evidence="8" type="ORF">PAI11_03230</name>
</gene>
<dbReference type="PRINTS" id="PR00359">
    <property type="entry name" value="BP450"/>
</dbReference>
<dbReference type="GO" id="GO:0004497">
    <property type="term" value="F:monooxygenase activity"/>
    <property type="evidence" value="ECO:0007669"/>
    <property type="project" value="UniProtKB-KW"/>
</dbReference>
<dbReference type="InterPro" id="IPR017972">
    <property type="entry name" value="Cyt_P450_CS"/>
</dbReference>
<accession>H0E0L5</accession>
<reference evidence="8 9" key="1">
    <citation type="journal article" date="2013" name="Biodegradation">
        <title>Quantitative proteomic analysis of ibuprofen-degrading Patulibacter sp. strain I11.</title>
        <authorList>
            <person name="Almeida B."/>
            <person name="Kjeldal H."/>
            <person name="Lolas I."/>
            <person name="Knudsen A.D."/>
            <person name="Carvalho G."/>
            <person name="Nielsen K.L."/>
            <person name="Barreto Crespo M.T."/>
            <person name="Stensballe A."/>
            <person name="Nielsen J.L."/>
        </authorList>
    </citation>
    <scope>NUCLEOTIDE SEQUENCE [LARGE SCALE GENOMIC DNA]</scope>
    <source>
        <strain evidence="8 9">I11</strain>
    </source>
</reference>
<dbReference type="Pfam" id="PF00067">
    <property type="entry name" value="p450"/>
    <property type="match status" value="1"/>
</dbReference>
<dbReference type="FunFam" id="1.10.630.10:FF:000018">
    <property type="entry name" value="Cytochrome P450 monooxygenase"/>
    <property type="match status" value="1"/>
</dbReference>
<keyword evidence="6 7" id="KW-0503">Monooxygenase</keyword>
<dbReference type="InterPro" id="IPR001128">
    <property type="entry name" value="Cyt_P450"/>
</dbReference>
<evidence type="ECO:0000313" key="8">
    <source>
        <dbReference type="EMBL" id="EHN12749.1"/>
    </source>
</evidence>
<dbReference type="GO" id="GO:0020037">
    <property type="term" value="F:heme binding"/>
    <property type="evidence" value="ECO:0007669"/>
    <property type="project" value="InterPro"/>
</dbReference>
<dbReference type="InterPro" id="IPR002397">
    <property type="entry name" value="Cyt_P450_B"/>
</dbReference>
<evidence type="ECO:0000256" key="1">
    <source>
        <dbReference type="ARBA" id="ARBA00010617"/>
    </source>
</evidence>
<dbReference type="OrthoDB" id="4156795at2"/>
<evidence type="ECO:0000256" key="7">
    <source>
        <dbReference type="RuleBase" id="RU000461"/>
    </source>
</evidence>
<dbReference type="GO" id="GO:0005506">
    <property type="term" value="F:iron ion binding"/>
    <property type="evidence" value="ECO:0007669"/>
    <property type="project" value="InterPro"/>
</dbReference>
<dbReference type="PATRIC" id="fig|1097667.3.peg.321"/>
<evidence type="ECO:0000313" key="9">
    <source>
        <dbReference type="Proteomes" id="UP000005143"/>
    </source>
</evidence>
<dbReference type="GO" id="GO:0016705">
    <property type="term" value="F:oxidoreductase activity, acting on paired donors, with incorporation or reduction of molecular oxygen"/>
    <property type="evidence" value="ECO:0007669"/>
    <property type="project" value="InterPro"/>
</dbReference>
<dbReference type="EMBL" id="AGUD01000011">
    <property type="protein sequence ID" value="EHN12749.1"/>
    <property type="molecule type" value="Genomic_DNA"/>
</dbReference>
<dbReference type="InterPro" id="IPR036396">
    <property type="entry name" value="Cyt_P450_sf"/>
</dbReference>
<dbReference type="PANTHER" id="PTHR46696">
    <property type="entry name" value="P450, PUTATIVE (EUROFUNG)-RELATED"/>
    <property type="match status" value="1"/>
</dbReference>
<evidence type="ECO:0000256" key="4">
    <source>
        <dbReference type="ARBA" id="ARBA00023002"/>
    </source>
</evidence>
<evidence type="ECO:0000256" key="5">
    <source>
        <dbReference type="ARBA" id="ARBA00023004"/>
    </source>
</evidence>
<keyword evidence="9" id="KW-1185">Reference proteome</keyword>
<keyword evidence="2 7" id="KW-0349">Heme</keyword>
<keyword evidence="4 7" id="KW-0560">Oxidoreductase</keyword>
<proteinExistence type="inferred from homology"/>
<comment type="caution">
    <text evidence="8">The sequence shown here is derived from an EMBL/GenBank/DDBJ whole genome shotgun (WGS) entry which is preliminary data.</text>
</comment>
<dbReference type="PROSITE" id="PS00086">
    <property type="entry name" value="CYTOCHROME_P450"/>
    <property type="match status" value="1"/>
</dbReference>
<evidence type="ECO:0000256" key="6">
    <source>
        <dbReference type="ARBA" id="ARBA00023033"/>
    </source>
</evidence>
<comment type="similarity">
    <text evidence="1 7">Belongs to the cytochrome P450 family.</text>
</comment>
<dbReference type="AlphaFoldDB" id="H0E0L5"/>
<dbReference type="PRINTS" id="PR00385">
    <property type="entry name" value="P450"/>
</dbReference>
<dbReference type="Proteomes" id="UP000005143">
    <property type="component" value="Unassembled WGS sequence"/>
</dbReference>
<dbReference type="Gene3D" id="1.10.630.10">
    <property type="entry name" value="Cytochrome P450"/>
    <property type="match status" value="1"/>
</dbReference>
<name>H0E0L5_9ACTN</name>
<keyword evidence="5 7" id="KW-0408">Iron</keyword>
<dbReference type="PANTHER" id="PTHR46696:SF1">
    <property type="entry name" value="CYTOCHROME P450 YJIB-RELATED"/>
    <property type="match status" value="1"/>
</dbReference>
<dbReference type="SUPFAM" id="SSF48264">
    <property type="entry name" value="Cytochrome P450"/>
    <property type="match status" value="1"/>
</dbReference>